<keyword evidence="2" id="KW-1185">Reference proteome</keyword>
<evidence type="ECO:0000313" key="1">
    <source>
        <dbReference type="EMBL" id="VFS78278.1"/>
    </source>
</evidence>
<dbReference type="AlphaFoldDB" id="A0A485C2X5"/>
<dbReference type="Proteomes" id="UP000401081">
    <property type="component" value="Unassembled WGS sequence"/>
</dbReference>
<protein>
    <submittedName>
        <fullName evidence="1">Uncharacterized protein</fullName>
    </submittedName>
</protein>
<organism evidence="1 2">
    <name type="scientific">Kluyvera cryocrescens</name>
    <name type="common">Kluyvera citrophila</name>
    <dbReference type="NCBI Taxonomy" id="580"/>
    <lineage>
        <taxon>Bacteria</taxon>
        <taxon>Pseudomonadati</taxon>
        <taxon>Pseudomonadota</taxon>
        <taxon>Gammaproteobacteria</taxon>
        <taxon>Enterobacterales</taxon>
        <taxon>Enterobacteriaceae</taxon>
        <taxon>Kluyvera</taxon>
    </lineage>
</organism>
<sequence>MTHAVAFNTAVVLQYQQAFHFQVPHWVEQGGRTTAHAALRAGFHRGLEVFIERDTAGVEGFTAANWATQRTDAAGVDTDTGALGNIFHNRAGGGVDRVEAVAALDQYAGAELASRRTHAGHNWRRQRNFERGDRIVEAFYVAQTSFTWIVREQARGNQNVEELGALVDFTGDAVLHQVFTFQLLHGSVGEGHVTFVNDERVHLLELFFRIVFQQMIVVFTQIDHAFDMGEQCRWLELAVGFFAQVEYRQACSPGTGNPERRERSGLRRP</sequence>
<evidence type="ECO:0000313" key="2">
    <source>
        <dbReference type="Proteomes" id="UP000401081"/>
    </source>
</evidence>
<dbReference type="EMBL" id="CAADJD010000023">
    <property type="protein sequence ID" value="VFS78278.1"/>
    <property type="molecule type" value="Genomic_DNA"/>
</dbReference>
<reference evidence="1 2" key="1">
    <citation type="submission" date="2019-03" db="EMBL/GenBank/DDBJ databases">
        <authorList>
            <consortium name="Pathogen Informatics"/>
        </authorList>
    </citation>
    <scope>NUCLEOTIDE SEQUENCE [LARGE SCALE GENOMIC DNA]</scope>
    <source>
        <strain evidence="1 2">NCTC12993</strain>
    </source>
</reference>
<proteinExistence type="predicted"/>
<accession>A0A485C2X5</accession>
<gene>
    <name evidence="1" type="ORF">NCTC12993_05715</name>
</gene>
<name>A0A485C2X5_KLUCR</name>